<sequence length="494" mass="55624">MRFGPRRGHFLFIFERFFRDFGLLLAAVVISLVLGDYQKLLENVPVLVVVLFAPISRLIQYLFTYYSIDDEKLLVESGWIKKKTQEIPLTNITTVDFSQNIVFQLFKVYSVNVDNAGSISGDSGKVKMAFKMKDAIAVKQLLLSKRQQPDPEIHNDRISEDDSGNTILAGTGEILLMGLLRSKALVVIQVLAYGGVAISLISRIFLSKNVDGQELMLNYFLSISAPLLIAALIIALYLLGVAISVILTTIKYYGFRITNRENSIFIEYGLLNKKTYTLIKEKISGVSYNQSILMRIFKRGTLEVFAVGYGSNEEDSQEVAILYPIIKKDRLEFFLKRFLPELELEKSPIGTEAKAFPYFFLCGRFLFSALLLLSAAVSTVFFIRLPIIKAVVLVVCLLIFLSALASVILEYGNTAMAADSRTVFLTCGGFTKRTVLLRTETIEYIEERATTRKKRKRGLTTIRLGILAPPAVSHQRVRNLAMGVFEEVREKLTY</sequence>
<feature type="transmembrane region" description="Helical" evidence="1">
    <location>
        <begin position="44"/>
        <end position="63"/>
    </location>
</feature>
<keyword evidence="1" id="KW-0812">Transmembrane</keyword>
<protein>
    <submittedName>
        <fullName evidence="3">PH domain-containing protein</fullName>
    </submittedName>
</protein>
<dbReference type="PANTHER" id="PTHR34473">
    <property type="entry name" value="UPF0699 TRANSMEMBRANE PROTEIN YDBS"/>
    <property type="match status" value="1"/>
</dbReference>
<comment type="caution">
    <text evidence="3">The sequence shown here is derived from an EMBL/GenBank/DDBJ whole genome shotgun (WGS) entry which is preliminary data.</text>
</comment>
<evidence type="ECO:0000313" key="4">
    <source>
        <dbReference type="Proteomes" id="UP001065549"/>
    </source>
</evidence>
<name>A0A9J6QXS4_9FIRM</name>
<accession>A0A9J6QXS4</accession>
<feature type="transmembrane region" description="Helical" evidence="1">
    <location>
        <begin position="356"/>
        <end position="381"/>
    </location>
</feature>
<dbReference type="Pfam" id="PF03703">
    <property type="entry name" value="bPH_2"/>
    <property type="match status" value="2"/>
</dbReference>
<keyword evidence="1" id="KW-1133">Transmembrane helix</keyword>
<keyword evidence="1" id="KW-0472">Membrane</keyword>
<evidence type="ECO:0000259" key="2">
    <source>
        <dbReference type="Pfam" id="PF03703"/>
    </source>
</evidence>
<feature type="transmembrane region" description="Helical" evidence="1">
    <location>
        <begin position="21"/>
        <end position="38"/>
    </location>
</feature>
<feature type="transmembrane region" description="Helical" evidence="1">
    <location>
        <begin position="184"/>
        <end position="206"/>
    </location>
</feature>
<evidence type="ECO:0000313" key="3">
    <source>
        <dbReference type="EMBL" id="MCU7380299.1"/>
    </source>
</evidence>
<dbReference type="SUPFAM" id="SSF81665">
    <property type="entry name" value="Calcium ATPase, transmembrane domain M"/>
    <property type="match status" value="1"/>
</dbReference>
<dbReference type="InterPro" id="IPR005182">
    <property type="entry name" value="YdbS-like_PH"/>
</dbReference>
<dbReference type="PIRSF" id="PIRSF026631">
    <property type="entry name" value="UCP026631"/>
    <property type="match status" value="1"/>
</dbReference>
<dbReference type="AlphaFoldDB" id="A0A9J6QXS4"/>
<feature type="transmembrane region" description="Helical" evidence="1">
    <location>
        <begin position="387"/>
        <end position="411"/>
    </location>
</feature>
<dbReference type="RefSeq" id="WP_253021035.1">
    <property type="nucleotide sequence ID" value="NZ_JAOSHN010000009.1"/>
</dbReference>
<proteinExistence type="predicted"/>
<organism evidence="3 4">
    <name type="scientific">Hominibacterium faecale</name>
    <dbReference type="NCBI Taxonomy" id="2839743"/>
    <lineage>
        <taxon>Bacteria</taxon>
        <taxon>Bacillati</taxon>
        <taxon>Bacillota</taxon>
        <taxon>Clostridia</taxon>
        <taxon>Peptostreptococcales</taxon>
        <taxon>Anaerovoracaceae</taxon>
        <taxon>Hominibacterium</taxon>
    </lineage>
</organism>
<reference evidence="3" key="1">
    <citation type="submission" date="2022-09" db="EMBL/GenBank/DDBJ databases">
        <title>Culturomic study of gut microbiota in children with autism spectrum disorder.</title>
        <authorList>
            <person name="Efimov B.A."/>
            <person name="Chaplin A.V."/>
            <person name="Sokolova S.R."/>
            <person name="Pikina A.P."/>
            <person name="Korzhanova M."/>
            <person name="Belova V."/>
            <person name="Korostin D."/>
        </authorList>
    </citation>
    <scope>NUCLEOTIDE SEQUENCE</scope>
    <source>
        <strain evidence="3">ASD5510</strain>
    </source>
</reference>
<keyword evidence="4" id="KW-1185">Reference proteome</keyword>
<dbReference type="EMBL" id="JAOSHN010000009">
    <property type="protein sequence ID" value="MCU7380299.1"/>
    <property type="molecule type" value="Genomic_DNA"/>
</dbReference>
<dbReference type="InterPro" id="IPR014529">
    <property type="entry name" value="UCP026631"/>
</dbReference>
<feature type="transmembrane region" description="Helical" evidence="1">
    <location>
        <begin position="226"/>
        <end position="250"/>
    </location>
</feature>
<feature type="domain" description="YdbS-like PH" evidence="2">
    <location>
        <begin position="62"/>
        <end position="126"/>
    </location>
</feature>
<dbReference type="InterPro" id="IPR023298">
    <property type="entry name" value="ATPase_P-typ_TM_dom_sf"/>
</dbReference>
<feature type="domain" description="YdbS-like PH" evidence="2">
    <location>
        <begin position="252"/>
        <end position="335"/>
    </location>
</feature>
<dbReference type="PANTHER" id="PTHR34473:SF2">
    <property type="entry name" value="UPF0699 TRANSMEMBRANE PROTEIN YDBT"/>
    <property type="match status" value="1"/>
</dbReference>
<dbReference type="Proteomes" id="UP001065549">
    <property type="component" value="Unassembled WGS sequence"/>
</dbReference>
<evidence type="ECO:0000256" key="1">
    <source>
        <dbReference type="SAM" id="Phobius"/>
    </source>
</evidence>
<gene>
    <name evidence="3" type="ORF">OBO34_18375</name>
</gene>